<protein>
    <submittedName>
        <fullName evidence="1">(northern house mosquito) hypothetical protein</fullName>
    </submittedName>
</protein>
<organism evidence="1">
    <name type="scientific">Culex pipiens</name>
    <name type="common">House mosquito</name>
    <dbReference type="NCBI Taxonomy" id="7175"/>
    <lineage>
        <taxon>Eukaryota</taxon>
        <taxon>Metazoa</taxon>
        <taxon>Ecdysozoa</taxon>
        <taxon>Arthropoda</taxon>
        <taxon>Hexapoda</taxon>
        <taxon>Insecta</taxon>
        <taxon>Pterygota</taxon>
        <taxon>Neoptera</taxon>
        <taxon>Endopterygota</taxon>
        <taxon>Diptera</taxon>
        <taxon>Nematocera</taxon>
        <taxon>Culicoidea</taxon>
        <taxon>Culicidae</taxon>
        <taxon>Culicinae</taxon>
        <taxon>Culicini</taxon>
        <taxon>Culex</taxon>
        <taxon>Culex</taxon>
    </lineage>
</organism>
<name>A0A8D8CBI4_CULPI</name>
<evidence type="ECO:0000313" key="1">
    <source>
        <dbReference type="EMBL" id="CAG6489724.1"/>
    </source>
</evidence>
<dbReference type="AlphaFoldDB" id="A0A8D8CBI4"/>
<proteinExistence type="predicted"/>
<sequence length="223" mass="24929">MRTVLRKPNSLQRLLVTQRLQHQLPRLKVLVHSQQNIHLGRTHLTNVLTPLLFVKVRLTKQLLHHLLDRALLRQRRILVQHFLLNSNLRTQTATLNLQHQIVAEKQRRLAVPGGNFVLVRIEAQKVHVANDGRGAEHVHPGQKFAGAHFDAVLPAGLKQLVRRKGGDPLLEQVAAVGDDAAGHGALGLLGCLVLCTWITERSICKIGVRTVFGPHLIAFNTNR</sequence>
<accession>A0A8D8CBI4</accession>
<dbReference type="EMBL" id="HBUE01113305">
    <property type="protein sequence ID" value="CAG6489724.1"/>
    <property type="molecule type" value="Transcribed_RNA"/>
</dbReference>
<reference evidence="1" key="1">
    <citation type="submission" date="2021-05" db="EMBL/GenBank/DDBJ databases">
        <authorList>
            <person name="Alioto T."/>
            <person name="Alioto T."/>
            <person name="Gomez Garrido J."/>
        </authorList>
    </citation>
    <scope>NUCLEOTIDE SEQUENCE</scope>
</reference>